<proteinExistence type="predicted"/>
<feature type="transmembrane region" description="Helical" evidence="1">
    <location>
        <begin position="272"/>
        <end position="290"/>
    </location>
</feature>
<dbReference type="OrthoDB" id="3945378at2759"/>
<feature type="transmembrane region" description="Helical" evidence="1">
    <location>
        <begin position="30"/>
        <end position="51"/>
    </location>
</feature>
<protein>
    <submittedName>
        <fullName evidence="2">Uncharacterized protein</fullName>
    </submittedName>
</protein>
<gene>
    <name evidence="2" type="ORF">M501DRAFT_789163</name>
</gene>
<dbReference type="EMBL" id="MU006095">
    <property type="protein sequence ID" value="KAF2839407.1"/>
    <property type="molecule type" value="Genomic_DNA"/>
</dbReference>
<keyword evidence="1" id="KW-0472">Membrane</keyword>
<keyword evidence="1" id="KW-0812">Transmembrane</keyword>
<feature type="transmembrane region" description="Helical" evidence="1">
    <location>
        <begin position="213"/>
        <end position="237"/>
    </location>
</feature>
<dbReference type="AlphaFoldDB" id="A0A9P4SCP0"/>
<accession>A0A9P4SCP0</accession>
<keyword evidence="1" id="KW-1133">Transmembrane helix</keyword>
<feature type="transmembrane region" description="Helical" evidence="1">
    <location>
        <begin position="169"/>
        <end position="186"/>
    </location>
</feature>
<feature type="transmembrane region" description="Helical" evidence="1">
    <location>
        <begin position="110"/>
        <end position="129"/>
    </location>
</feature>
<feature type="transmembrane region" description="Helical" evidence="1">
    <location>
        <begin position="310"/>
        <end position="329"/>
    </location>
</feature>
<organism evidence="2 3">
    <name type="scientific">Patellaria atrata CBS 101060</name>
    <dbReference type="NCBI Taxonomy" id="1346257"/>
    <lineage>
        <taxon>Eukaryota</taxon>
        <taxon>Fungi</taxon>
        <taxon>Dikarya</taxon>
        <taxon>Ascomycota</taxon>
        <taxon>Pezizomycotina</taxon>
        <taxon>Dothideomycetes</taxon>
        <taxon>Dothideomycetes incertae sedis</taxon>
        <taxon>Patellariales</taxon>
        <taxon>Patellariaceae</taxon>
        <taxon>Patellaria</taxon>
    </lineage>
</organism>
<evidence type="ECO:0000256" key="1">
    <source>
        <dbReference type="SAM" id="Phobius"/>
    </source>
</evidence>
<evidence type="ECO:0000313" key="2">
    <source>
        <dbReference type="EMBL" id="KAF2839407.1"/>
    </source>
</evidence>
<dbReference type="Proteomes" id="UP000799429">
    <property type="component" value="Unassembled WGS sequence"/>
</dbReference>
<sequence>MDLQAYPGQRSLSVATYSLEKEKTTSRRNVFVPFMCTSIVFCIGLTAVLIFSHTSQTLPKHLVSRRVIGNPDAAQDTYGIGIRVGLYLQSIAGMIIMIRPLRSPAGGPPMIFSTVIFISVLAAWCRLVIKKDISAAETLVICNILGTNMTTVGTSIINSGIRGNALGLVLYNATSLWFNGVFMWFWPVGRSKLPKLDTINVTWFFTRVSIDGWYWKMMAALTALSSFLVLFSVYNSLTKAVIPISKWWWNDILDDDEWTISGEGRSNLASQLLYPTVTGLIMFPFFVATAEMTIQYNNLEPFGDMGTPGQLIPFVAGLASLVDSILFCCRPPKQGEKVITL</sequence>
<reference evidence="2" key="1">
    <citation type="journal article" date="2020" name="Stud. Mycol.">
        <title>101 Dothideomycetes genomes: a test case for predicting lifestyles and emergence of pathogens.</title>
        <authorList>
            <person name="Haridas S."/>
            <person name="Albert R."/>
            <person name="Binder M."/>
            <person name="Bloem J."/>
            <person name="Labutti K."/>
            <person name="Salamov A."/>
            <person name="Andreopoulos B."/>
            <person name="Baker S."/>
            <person name="Barry K."/>
            <person name="Bills G."/>
            <person name="Bluhm B."/>
            <person name="Cannon C."/>
            <person name="Castanera R."/>
            <person name="Culley D."/>
            <person name="Daum C."/>
            <person name="Ezra D."/>
            <person name="Gonzalez J."/>
            <person name="Henrissat B."/>
            <person name="Kuo A."/>
            <person name="Liang C."/>
            <person name="Lipzen A."/>
            <person name="Lutzoni F."/>
            <person name="Magnuson J."/>
            <person name="Mondo S."/>
            <person name="Nolan M."/>
            <person name="Ohm R."/>
            <person name="Pangilinan J."/>
            <person name="Park H.-J."/>
            <person name="Ramirez L."/>
            <person name="Alfaro M."/>
            <person name="Sun H."/>
            <person name="Tritt A."/>
            <person name="Yoshinaga Y."/>
            <person name="Zwiers L.-H."/>
            <person name="Turgeon B."/>
            <person name="Goodwin S."/>
            <person name="Spatafora J."/>
            <person name="Crous P."/>
            <person name="Grigoriev I."/>
        </authorList>
    </citation>
    <scope>NUCLEOTIDE SEQUENCE</scope>
    <source>
        <strain evidence="2">CBS 101060</strain>
    </source>
</reference>
<comment type="caution">
    <text evidence="2">The sequence shown here is derived from an EMBL/GenBank/DDBJ whole genome shotgun (WGS) entry which is preliminary data.</text>
</comment>
<keyword evidence="3" id="KW-1185">Reference proteome</keyword>
<name>A0A9P4SCP0_9PEZI</name>
<evidence type="ECO:0000313" key="3">
    <source>
        <dbReference type="Proteomes" id="UP000799429"/>
    </source>
</evidence>